<evidence type="ECO:0000313" key="5">
    <source>
        <dbReference type="EMBL" id="TCK82996.1"/>
    </source>
</evidence>
<dbReference type="Gene3D" id="3.40.50.720">
    <property type="entry name" value="NAD(P)-binding Rossmann-like Domain"/>
    <property type="match status" value="1"/>
</dbReference>
<keyword evidence="6" id="KW-1185">Reference proteome</keyword>
<dbReference type="InterPro" id="IPR036291">
    <property type="entry name" value="NAD(P)-bd_dom_sf"/>
</dbReference>
<dbReference type="PANTHER" id="PTHR21089:SF1">
    <property type="entry name" value="BIFUNCTIONAL 3-DEHYDROQUINATE DEHYDRATASE_SHIKIMATE DEHYDROGENASE, CHLOROPLASTIC"/>
    <property type="match status" value="1"/>
</dbReference>
<keyword evidence="3" id="KW-0028">Amino-acid biosynthesis</keyword>
<dbReference type="PANTHER" id="PTHR21089">
    <property type="entry name" value="SHIKIMATE DEHYDROGENASE"/>
    <property type="match status" value="1"/>
</dbReference>
<dbReference type="Gene3D" id="3.40.50.10860">
    <property type="entry name" value="Leucine Dehydrogenase, chain A, domain 1"/>
    <property type="match status" value="1"/>
</dbReference>
<evidence type="ECO:0000256" key="2">
    <source>
        <dbReference type="ARBA" id="ARBA00023002"/>
    </source>
</evidence>
<proteinExistence type="predicted"/>
<sequence>MKKFGLIGYPLVHSFSKQYYTEKFEKLGLPDYSYELFPLQTLSEFPQLLKDEPKLCGLNVTIPHKIGILYYLDWVSPEAKVVNAVNCIKIIKKDPLEDLFSGECSLEPIRLHGYNTDVYGFEESLKPLLKKSYTRALVLGNGGAARAVLYVLKKLNIEYTVVSRKASHIQLPYEEITKEIIQKHSIIINTTPVGTYPNDKECLNIPYEYIGKQHLLYDLIYNPEETEFLKRGRLNGAVTKNGKEMLVLQAEKNWEIWEG</sequence>
<dbReference type="RefSeq" id="WP_132223414.1">
    <property type="nucleotide sequence ID" value="NZ_SMGO01000002.1"/>
</dbReference>
<organism evidence="5 6">
    <name type="scientific">Albibacterium bauzanense</name>
    <dbReference type="NCBI Taxonomy" id="653929"/>
    <lineage>
        <taxon>Bacteria</taxon>
        <taxon>Pseudomonadati</taxon>
        <taxon>Bacteroidota</taxon>
        <taxon>Sphingobacteriia</taxon>
        <taxon>Sphingobacteriales</taxon>
        <taxon>Sphingobacteriaceae</taxon>
        <taxon>Albibacterium</taxon>
    </lineage>
</organism>
<accession>A0A4R1LUG0</accession>
<dbReference type="GO" id="GO:0009423">
    <property type="term" value="P:chorismate biosynthetic process"/>
    <property type="evidence" value="ECO:0007669"/>
    <property type="project" value="TreeGrafter"/>
</dbReference>
<name>A0A4R1LUG0_9SPHI</name>
<comment type="caution">
    <text evidence="5">The sequence shown here is derived from an EMBL/GenBank/DDBJ whole genome shotgun (WGS) entry which is preliminary data.</text>
</comment>
<keyword evidence="3" id="KW-0057">Aromatic amino acid biosynthesis</keyword>
<dbReference type="InterPro" id="IPR022893">
    <property type="entry name" value="Shikimate_DH_fam"/>
</dbReference>
<keyword evidence="2" id="KW-0560">Oxidoreductase</keyword>
<reference evidence="5 6" key="1">
    <citation type="submission" date="2019-03" db="EMBL/GenBank/DDBJ databases">
        <title>Genomic Encyclopedia of Archaeal and Bacterial Type Strains, Phase II (KMG-II): from individual species to whole genera.</title>
        <authorList>
            <person name="Goeker M."/>
        </authorList>
    </citation>
    <scope>NUCLEOTIDE SEQUENCE [LARGE SCALE GENOMIC DNA]</scope>
    <source>
        <strain evidence="5 6">DSM 22554</strain>
    </source>
</reference>
<dbReference type="OrthoDB" id="9792692at2"/>
<dbReference type="EMBL" id="SMGO01000002">
    <property type="protein sequence ID" value="TCK82996.1"/>
    <property type="molecule type" value="Genomic_DNA"/>
</dbReference>
<evidence type="ECO:0000256" key="1">
    <source>
        <dbReference type="ARBA" id="ARBA00004871"/>
    </source>
</evidence>
<protein>
    <submittedName>
        <fullName evidence="5">Shikimate dehydrogenase</fullName>
    </submittedName>
</protein>
<evidence type="ECO:0000313" key="6">
    <source>
        <dbReference type="Proteomes" id="UP000294616"/>
    </source>
</evidence>
<dbReference type="SUPFAM" id="SSF51735">
    <property type="entry name" value="NAD(P)-binding Rossmann-fold domains"/>
    <property type="match status" value="1"/>
</dbReference>
<gene>
    <name evidence="5" type="ORF">C8N28_1583</name>
</gene>
<dbReference type="GO" id="GO:0009073">
    <property type="term" value="P:aromatic amino acid family biosynthetic process"/>
    <property type="evidence" value="ECO:0007669"/>
    <property type="project" value="UniProtKB-KW"/>
</dbReference>
<feature type="domain" description="Shikimate dehydrogenase substrate binding N-terminal" evidence="4">
    <location>
        <begin position="6"/>
        <end position="88"/>
    </location>
</feature>
<dbReference type="GO" id="GO:0005829">
    <property type="term" value="C:cytosol"/>
    <property type="evidence" value="ECO:0007669"/>
    <property type="project" value="TreeGrafter"/>
</dbReference>
<dbReference type="Proteomes" id="UP000294616">
    <property type="component" value="Unassembled WGS sequence"/>
</dbReference>
<dbReference type="SUPFAM" id="SSF53223">
    <property type="entry name" value="Aminoacid dehydrogenase-like, N-terminal domain"/>
    <property type="match status" value="1"/>
</dbReference>
<dbReference type="AlphaFoldDB" id="A0A4R1LUG0"/>
<dbReference type="InterPro" id="IPR013708">
    <property type="entry name" value="Shikimate_DH-bd_N"/>
</dbReference>
<comment type="pathway">
    <text evidence="1">Metabolic intermediate biosynthesis; chorismate biosynthesis; chorismate from D-erythrose 4-phosphate and phosphoenolpyruvate: step 4/7.</text>
</comment>
<evidence type="ECO:0000259" key="4">
    <source>
        <dbReference type="Pfam" id="PF08501"/>
    </source>
</evidence>
<dbReference type="CDD" id="cd01065">
    <property type="entry name" value="NAD_bind_Shikimate_DH"/>
    <property type="match status" value="1"/>
</dbReference>
<evidence type="ECO:0000256" key="3">
    <source>
        <dbReference type="ARBA" id="ARBA00023141"/>
    </source>
</evidence>
<dbReference type="InterPro" id="IPR046346">
    <property type="entry name" value="Aminoacid_DH-like_N_sf"/>
</dbReference>
<dbReference type="GO" id="GO:0050661">
    <property type="term" value="F:NADP binding"/>
    <property type="evidence" value="ECO:0007669"/>
    <property type="project" value="TreeGrafter"/>
</dbReference>
<dbReference type="GO" id="GO:0004764">
    <property type="term" value="F:shikimate 3-dehydrogenase (NADP+) activity"/>
    <property type="evidence" value="ECO:0007669"/>
    <property type="project" value="InterPro"/>
</dbReference>
<dbReference type="Pfam" id="PF08501">
    <property type="entry name" value="Shikimate_dh_N"/>
    <property type="match status" value="1"/>
</dbReference>
<dbReference type="GO" id="GO:0019632">
    <property type="term" value="P:shikimate metabolic process"/>
    <property type="evidence" value="ECO:0007669"/>
    <property type="project" value="TreeGrafter"/>
</dbReference>